<comment type="caution">
    <text evidence="6">The sequence shown here is derived from an EMBL/GenBank/DDBJ whole genome shotgun (WGS) entry which is preliminary data.</text>
</comment>
<sequence>MQTPAISLKGVSKFYKLYKASKDRLKEALHPFGKKYHDDYYAIRDLNLEVKHGEILGIVGRNGCGKSTLLKLISRVLQPSAGEIRVNGKITALLELGAGFNPEFTGRDNIRFYSTILGLSAKEIEQMTPAVIEFAELGQFIDQPVKTYSSGMKSRLGFAVAVHVEPDILILDEVLAVGDAVFKRKCFAKMEEFFKAGKTVLFVSHDANAVNKLCTRAVLLHGGNIILDGKPGDVTRYYEKLAHAKQQSQATVLVEIAKFQQQPSSFPVPNSEKYEAPSVKQATPGAASPYYIPELISKSALAYTSDRAEIFDPHITTPSGKRVNVLLSGEPYIYSYQVHFLKEARKVSFGMQIKDIHGMRITGASLSHDSSRLIEYVQAGTALKISWHFDCDLLDGHFFTNAGVSENLDGSPVFLARAVDAIAFKVMPPKNSLTRGIVDLGQTLEVEGL</sequence>
<dbReference type="Gene3D" id="3.40.50.300">
    <property type="entry name" value="P-loop containing nucleotide triphosphate hydrolases"/>
    <property type="match status" value="1"/>
</dbReference>
<dbReference type="CDD" id="cd03220">
    <property type="entry name" value="ABC_KpsT_Wzt"/>
    <property type="match status" value="1"/>
</dbReference>
<dbReference type="SMART" id="SM00382">
    <property type="entry name" value="AAA"/>
    <property type="match status" value="1"/>
</dbReference>
<evidence type="ECO:0000313" key="7">
    <source>
        <dbReference type="Proteomes" id="UP000542720"/>
    </source>
</evidence>
<dbReference type="GO" id="GO:0005524">
    <property type="term" value="F:ATP binding"/>
    <property type="evidence" value="ECO:0007669"/>
    <property type="project" value="UniProtKB-KW"/>
</dbReference>
<keyword evidence="4 6" id="KW-0067">ATP-binding</keyword>
<evidence type="ECO:0000259" key="5">
    <source>
        <dbReference type="PROSITE" id="PS50893"/>
    </source>
</evidence>
<dbReference type="AlphaFoldDB" id="A0A7W4LPA9"/>
<dbReference type="InterPro" id="IPR027417">
    <property type="entry name" value="P-loop_NTPase"/>
</dbReference>
<evidence type="ECO:0000256" key="1">
    <source>
        <dbReference type="ARBA" id="ARBA00005417"/>
    </source>
</evidence>
<feature type="domain" description="ABC transporter" evidence="5">
    <location>
        <begin position="12"/>
        <end position="247"/>
    </location>
</feature>
<dbReference type="Pfam" id="PF14524">
    <property type="entry name" value="Wzt_C"/>
    <property type="match status" value="1"/>
</dbReference>
<dbReference type="PANTHER" id="PTHR46743:SF2">
    <property type="entry name" value="TEICHOIC ACIDS EXPORT ATP-BINDING PROTEIN TAGH"/>
    <property type="match status" value="1"/>
</dbReference>
<dbReference type="InterPro" id="IPR029439">
    <property type="entry name" value="Wzt_C"/>
</dbReference>
<dbReference type="CDD" id="cd10147">
    <property type="entry name" value="Wzt_C-like"/>
    <property type="match status" value="1"/>
</dbReference>
<dbReference type="PROSITE" id="PS00211">
    <property type="entry name" value="ABC_TRANSPORTER_1"/>
    <property type="match status" value="1"/>
</dbReference>
<protein>
    <submittedName>
        <fullName evidence="6">ABC transporter ATP-binding protein</fullName>
    </submittedName>
</protein>
<evidence type="ECO:0000256" key="2">
    <source>
        <dbReference type="ARBA" id="ARBA00022448"/>
    </source>
</evidence>
<comment type="similarity">
    <text evidence="1">Belongs to the ABC transporter superfamily.</text>
</comment>
<proteinExistence type="inferred from homology"/>
<dbReference type="PROSITE" id="PS50893">
    <property type="entry name" value="ABC_TRANSPORTER_2"/>
    <property type="match status" value="1"/>
</dbReference>
<dbReference type="InterPro" id="IPR003439">
    <property type="entry name" value="ABC_transporter-like_ATP-bd"/>
</dbReference>
<dbReference type="EMBL" id="JACJUD010000006">
    <property type="protein sequence ID" value="MBB2496851.1"/>
    <property type="molecule type" value="Genomic_DNA"/>
</dbReference>
<dbReference type="PANTHER" id="PTHR46743">
    <property type="entry name" value="TEICHOIC ACIDS EXPORT ATP-BINDING PROTEIN TAGH"/>
    <property type="match status" value="1"/>
</dbReference>
<dbReference type="GO" id="GO:0016020">
    <property type="term" value="C:membrane"/>
    <property type="evidence" value="ECO:0007669"/>
    <property type="project" value="InterPro"/>
</dbReference>
<keyword evidence="2" id="KW-0813">Transport</keyword>
<dbReference type="InterPro" id="IPR050683">
    <property type="entry name" value="Bact_Polysacc_Export_ATP-bd"/>
</dbReference>
<keyword evidence="3" id="KW-0547">Nucleotide-binding</keyword>
<accession>A0A7W4LPA9</accession>
<dbReference type="GO" id="GO:0140359">
    <property type="term" value="F:ABC-type transporter activity"/>
    <property type="evidence" value="ECO:0007669"/>
    <property type="project" value="InterPro"/>
</dbReference>
<dbReference type="Proteomes" id="UP000542720">
    <property type="component" value="Unassembled WGS sequence"/>
</dbReference>
<evidence type="ECO:0000256" key="4">
    <source>
        <dbReference type="ARBA" id="ARBA00022840"/>
    </source>
</evidence>
<dbReference type="InterPro" id="IPR017871">
    <property type="entry name" value="ABC_transporter-like_CS"/>
</dbReference>
<reference evidence="6 7" key="1">
    <citation type="submission" date="2020-08" db="EMBL/GenBank/DDBJ databases">
        <authorList>
            <person name="Kim C.M."/>
        </authorList>
    </citation>
    <scope>NUCLEOTIDE SEQUENCE [LARGE SCALE GENOMIC DNA]</scope>
    <source>
        <strain evidence="6 7">UL070</strain>
    </source>
</reference>
<dbReference type="GO" id="GO:0016887">
    <property type="term" value="F:ATP hydrolysis activity"/>
    <property type="evidence" value="ECO:0007669"/>
    <property type="project" value="InterPro"/>
</dbReference>
<dbReference type="InterPro" id="IPR003593">
    <property type="entry name" value="AAA+_ATPase"/>
</dbReference>
<dbReference type="Pfam" id="PF00005">
    <property type="entry name" value="ABC_tran"/>
    <property type="match status" value="1"/>
</dbReference>
<dbReference type="SUPFAM" id="SSF52540">
    <property type="entry name" value="P-loop containing nucleoside triphosphate hydrolases"/>
    <property type="match status" value="1"/>
</dbReference>
<gene>
    <name evidence="6" type="ORF">H3H51_17650</name>
</gene>
<keyword evidence="7" id="KW-1185">Reference proteome</keyword>
<dbReference type="RefSeq" id="WP_183090382.1">
    <property type="nucleotide sequence ID" value="NZ_JACJUD010000006.1"/>
</dbReference>
<name>A0A7W4LPA9_9GAMM</name>
<evidence type="ECO:0000256" key="3">
    <source>
        <dbReference type="ARBA" id="ARBA00022741"/>
    </source>
</evidence>
<dbReference type="Gene3D" id="2.70.50.60">
    <property type="entry name" value="abc- transporter (atp binding component) like domain"/>
    <property type="match status" value="1"/>
</dbReference>
<evidence type="ECO:0000313" key="6">
    <source>
        <dbReference type="EMBL" id="MBB2496851.1"/>
    </source>
</evidence>
<dbReference type="InterPro" id="IPR015860">
    <property type="entry name" value="ABC_transpr_TagH-like"/>
</dbReference>
<organism evidence="6 7">
    <name type="scientific">Aquipseudomonas ullengensis</name>
    <dbReference type="NCBI Taxonomy" id="2759166"/>
    <lineage>
        <taxon>Bacteria</taxon>
        <taxon>Pseudomonadati</taxon>
        <taxon>Pseudomonadota</taxon>
        <taxon>Gammaproteobacteria</taxon>
        <taxon>Pseudomonadales</taxon>
        <taxon>Pseudomonadaceae</taxon>
        <taxon>Aquipseudomonas</taxon>
    </lineage>
</organism>